<keyword evidence="3" id="KW-1185">Reference proteome</keyword>
<feature type="region of interest" description="Disordered" evidence="1">
    <location>
        <begin position="1"/>
        <end position="60"/>
    </location>
</feature>
<reference evidence="2 3" key="1">
    <citation type="submission" date="2020-02" db="EMBL/GenBank/DDBJ databases">
        <title>Draft genome sequence of Haematococcus lacustris strain NIES-144.</title>
        <authorList>
            <person name="Morimoto D."/>
            <person name="Nakagawa S."/>
            <person name="Yoshida T."/>
            <person name="Sawayama S."/>
        </authorList>
    </citation>
    <scope>NUCLEOTIDE SEQUENCE [LARGE SCALE GENOMIC DNA]</scope>
    <source>
        <strain evidence="2 3">NIES-144</strain>
    </source>
</reference>
<comment type="caution">
    <text evidence="2">The sequence shown here is derived from an EMBL/GenBank/DDBJ whole genome shotgun (WGS) entry which is preliminary data.</text>
</comment>
<accession>A0A6A0ALG5</accession>
<sequence length="108" mass="11737">AATLPHRPSCSPPALARTGKAHETWWHHAKIQPIQQGGGRPGWGKGRDHKTGKGGNQAGIYVKGGGGGSYTGNRPRQGACKFECSKADDEICRHCQRRQEDQDFMSEV</sequence>
<evidence type="ECO:0000313" key="2">
    <source>
        <dbReference type="EMBL" id="GFH33133.1"/>
    </source>
</evidence>
<protein>
    <submittedName>
        <fullName evidence="2">Uncharacterized protein</fullName>
    </submittedName>
</protein>
<organism evidence="2 3">
    <name type="scientific">Haematococcus lacustris</name>
    <name type="common">Green alga</name>
    <name type="synonym">Haematococcus pluvialis</name>
    <dbReference type="NCBI Taxonomy" id="44745"/>
    <lineage>
        <taxon>Eukaryota</taxon>
        <taxon>Viridiplantae</taxon>
        <taxon>Chlorophyta</taxon>
        <taxon>core chlorophytes</taxon>
        <taxon>Chlorophyceae</taxon>
        <taxon>CS clade</taxon>
        <taxon>Chlamydomonadales</taxon>
        <taxon>Haematococcaceae</taxon>
        <taxon>Haematococcus</taxon>
    </lineage>
</organism>
<dbReference type="AlphaFoldDB" id="A0A6A0ALG5"/>
<proteinExistence type="predicted"/>
<evidence type="ECO:0000256" key="1">
    <source>
        <dbReference type="SAM" id="MobiDB-lite"/>
    </source>
</evidence>
<evidence type="ECO:0000313" key="3">
    <source>
        <dbReference type="Proteomes" id="UP000485058"/>
    </source>
</evidence>
<gene>
    <name evidence="2" type="ORF">HaLaN_32456</name>
</gene>
<feature type="non-terminal residue" evidence="2">
    <location>
        <position position="1"/>
    </location>
</feature>
<dbReference type="EMBL" id="BLLF01007828">
    <property type="protein sequence ID" value="GFH33133.1"/>
    <property type="molecule type" value="Genomic_DNA"/>
</dbReference>
<dbReference type="Proteomes" id="UP000485058">
    <property type="component" value="Unassembled WGS sequence"/>
</dbReference>
<name>A0A6A0ALG5_HAELA</name>